<feature type="compositionally biased region" description="Pro residues" evidence="10">
    <location>
        <begin position="936"/>
        <end position="950"/>
    </location>
</feature>
<dbReference type="Gene3D" id="1.20.940.10">
    <property type="entry name" value="Functional domain of the splicing factor Prp18"/>
    <property type="match status" value="1"/>
</dbReference>
<keyword evidence="5" id="KW-0677">Repeat</keyword>
<dbReference type="PANTHER" id="PTHR13923">
    <property type="entry name" value="SEC31-RELATED PROTEIN"/>
    <property type="match status" value="1"/>
</dbReference>
<evidence type="ECO:0000256" key="8">
    <source>
        <dbReference type="ARBA" id="ARBA00022927"/>
    </source>
</evidence>
<keyword evidence="8" id="KW-0653">Protein transport</keyword>
<evidence type="ECO:0000256" key="4">
    <source>
        <dbReference type="ARBA" id="ARBA00022574"/>
    </source>
</evidence>
<evidence type="ECO:0000256" key="7">
    <source>
        <dbReference type="ARBA" id="ARBA00022892"/>
    </source>
</evidence>
<evidence type="ECO:0000256" key="9">
    <source>
        <dbReference type="PROSITE-ProRule" id="PRU00221"/>
    </source>
</evidence>
<keyword evidence="6" id="KW-0256">Endoplasmic reticulum</keyword>
<dbReference type="InterPro" id="IPR019775">
    <property type="entry name" value="WD40_repeat_CS"/>
</dbReference>
<dbReference type="GO" id="GO:0070971">
    <property type="term" value="C:endoplasmic reticulum exit site"/>
    <property type="evidence" value="ECO:0007669"/>
    <property type="project" value="TreeGrafter"/>
</dbReference>
<evidence type="ECO:0000256" key="5">
    <source>
        <dbReference type="ARBA" id="ARBA00022737"/>
    </source>
</evidence>
<evidence type="ECO:0000256" key="6">
    <source>
        <dbReference type="ARBA" id="ARBA00022824"/>
    </source>
</evidence>
<evidence type="ECO:0000256" key="1">
    <source>
        <dbReference type="ARBA" id="ARBA00004240"/>
    </source>
</evidence>
<accession>A0A6M2DJG2</accession>
<keyword evidence="3" id="KW-0813">Transport</keyword>
<feature type="region of interest" description="Disordered" evidence="10">
    <location>
        <begin position="1152"/>
        <end position="1195"/>
    </location>
</feature>
<evidence type="ECO:0000256" key="3">
    <source>
        <dbReference type="ARBA" id="ARBA00022448"/>
    </source>
</evidence>
<feature type="region of interest" description="Disordered" evidence="10">
    <location>
        <begin position="1049"/>
        <end position="1081"/>
    </location>
</feature>
<feature type="repeat" description="WD" evidence="9">
    <location>
        <begin position="112"/>
        <end position="154"/>
    </location>
</feature>
<dbReference type="Pfam" id="PF12931">
    <property type="entry name" value="TPR_Sec16"/>
    <property type="match status" value="1"/>
</dbReference>
<dbReference type="InterPro" id="IPR024298">
    <property type="entry name" value="Sec16_Sec23-bd"/>
</dbReference>
<feature type="compositionally biased region" description="Low complexity" evidence="10">
    <location>
        <begin position="1163"/>
        <end position="1177"/>
    </location>
</feature>
<dbReference type="EMBL" id="GIIL01002757">
    <property type="protein sequence ID" value="NOV46483.1"/>
    <property type="molecule type" value="Transcribed_RNA"/>
</dbReference>
<keyword evidence="4 9" id="KW-0853">WD repeat</keyword>
<dbReference type="PROSITE" id="PS00678">
    <property type="entry name" value="WD_REPEATS_1"/>
    <property type="match status" value="1"/>
</dbReference>
<organism evidence="12">
    <name type="scientific">Xenopsylla cheopis</name>
    <name type="common">Oriental rat flea</name>
    <name type="synonym">Pulex cheopis</name>
    <dbReference type="NCBI Taxonomy" id="163159"/>
    <lineage>
        <taxon>Eukaryota</taxon>
        <taxon>Metazoa</taxon>
        <taxon>Ecdysozoa</taxon>
        <taxon>Arthropoda</taxon>
        <taxon>Hexapoda</taxon>
        <taxon>Insecta</taxon>
        <taxon>Pterygota</taxon>
        <taxon>Neoptera</taxon>
        <taxon>Endopterygota</taxon>
        <taxon>Siphonaptera</taxon>
        <taxon>Pulicidae</taxon>
        <taxon>Xenopsyllinae</taxon>
        <taxon>Xenopsylla</taxon>
    </lineage>
</organism>
<feature type="repeat" description="WD" evidence="9">
    <location>
        <begin position="249"/>
        <end position="285"/>
    </location>
</feature>
<feature type="compositionally biased region" description="Low complexity" evidence="10">
    <location>
        <begin position="953"/>
        <end position="964"/>
    </location>
</feature>
<proteinExistence type="inferred from homology"/>
<dbReference type="InterPro" id="IPR040251">
    <property type="entry name" value="SEC31-like"/>
</dbReference>
<dbReference type="PROSITE" id="PS50294">
    <property type="entry name" value="WD_REPEATS_REGION"/>
    <property type="match status" value="1"/>
</dbReference>
<feature type="domain" description="Sec16 Sec23-binding" evidence="11">
    <location>
        <begin position="558"/>
        <end position="752"/>
    </location>
</feature>
<dbReference type="GO" id="GO:0015031">
    <property type="term" value="P:protein transport"/>
    <property type="evidence" value="ECO:0007669"/>
    <property type="project" value="UniProtKB-KW"/>
</dbReference>
<dbReference type="GO" id="GO:0030127">
    <property type="term" value="C:COPII vesicle coat"/>
    <property type="evidence" value="ECO:0007669"/>
    <property type="project" value="TreeGrafter"/>
</dbReference>
<reference evidence="12" key="1">
    <citation type="submission" date="2020-03" db="EMBL/GenBank/DDBJ databases">
        <title>Transcriptomic Profiling of the Digestive Tract of the Rat Flea, Xenopsylla cheopis, Following Blood Feeding and Infection with Yersinia pestis.</title>
        <authorList>
            <person name="Bland D.M."/>
            <person name="Martens C.A."/>
            <person name="Virtaneva K."/>
            <person name="Kanakabandi K."/>
            <person name="Long D."/>
            <person name="Rosenke R."/>
            <person name="Saturday G.A."/>
            <person name="Hoyt F.H."/>
            <person name="Bruno D.P."/>
            <person name="Ribeiro J.M.C."/>
            <person name="Hinnebusch J."/>
        </authorList>
    </citation>
    <scope>NUCLEOTIDE SEQUENCE</scope>
</reference>
<dbReference type="FunFam" id="1.20.940.10:FF:000001">
    <property type="entry name" value="Protein transport protein Sec31A isoform A"/>
    <property type="match status" value="1"/>
</dbReference>
<dbReference type="Gene3D" id="2.130.10.10">
    <property type="entry name" value="YVTN repeat-like/Quinoprotein amine dehydrogenase"/>
    <property type="match status" value="1"/>
</dbReference>
<protein>
    <submittedName>
        <fullName evidence="12">Putative vesicle coat complex copii subunit sec31</fullName>
    </submittedName>
</protein>
<dbReference type="PANTHER" id="PTHR13923:SF11">
    <property type="entry name" value="SECRETORY 31, ISOFORM D"/>
    <property type="match status" value="1"/>
</dbReference>
<keyword evidence="7" id="KW-0931">ER-Golgi transport</keyword>
<dbReference type="SMART" id="SM00320">
    <property type="entry name" value="WD40"/>
    <property type="match status" value="6"/>
</dbReference>
<dbReference type="GO" id="GO:0090110">
    <property type="term" value="P:COPII-coated vesicle cargo loading"/>
    <property type="evidence" value="ECO:0007669"/>
    <property type="project" value="TreeGrafter"/>
</dbReference>
<sequence length="1309" mass="144602">MKLKECQQTANIAWSPANVYPIYLATGTAAQQLDSSFSTSCSLEILGLNAQNNNPDFESVANVKSEDRFHKLVWGNHGERKGVIVGGCEAGKIKVYDAEKLIKGEEGLMASQNKHTGAVRALDLNPFQTNLLSSGASESEIYIWDLNQTDTPMSPGTKTQPNEDIVCLAWNRQVQHILASSFASRCVVWDLRKNEPIIKLTDSQSHLRWSCVCWHPEIATQLALSSEDDQNPVVQIWDLRFATSPLKVFQKHSRGVLSLTWSQQDPSILLSSGKDNKLCIWDANSEVPGGELLSEQCLSVQWNFTVSLSPRDPSLFAVSSFDGAISAHTLMGGSFMQQIQSTKNIADSFPGMDNLQQQQAANQFNSMSNILIQHSSDPVKPPKWLKKRAGAKFGFGGKLISYTSERPTVVDISQMVTEPELLARSQDLERCVQNNTFLEYCLERADKCDDQNDRYLWHFLKARFLPDTREELLDLLGYKTEDISQKLGQHVQLNQSNQVDNLTDHMANLSRGIDGAAAFDAIAAAGQKEIKKKDKNTQPSSCVKIDTSDDVEGLITLAILSGNIEAAVDLCMDADRMADAIIISITGGSELLARTQHRYLESCSNSKSALSRLISGLVTEDWTRLVFEADLDSWREVLAAILKNCNEEDAFREHCVTLARRLTSAQRYREAALCYACAGDADALARRVMSEGYEDTRDASDIDTLMDAVELVTVMRASAAMRGQHIEILPPTSALLTRYAMELSTQGSLETALTHLGQKSVTQTEETELDELRDRLYCALGLSDPYRRNMQIEQTIQNSAYQQQTKQPVYSHINSNQTTIFNTGLPGQAPVSSMTQLPKAMIPTNTMMNPSNPLMPTLNPLSNPMVPPQNSMLPPTNILQSNQPSILQPTNPLMQPPLATGILQSQLQFGQQPNNAFQSPSVSCASILQPVNMQQPPQPVQPPPMQPPARPLSVGSSHGSVSGSTRSKYVLDPSVQSANANPYGSVYNNTSYNSPVPCNNTFTNNSIYNPSLNSSTGPMNTISGQFQQPASLLNPISSQPQVNSTMLNSPQGGYGNHFQPQAPPTQVPSRANPTPPPGWNDPPVLNSARRSSTKHIHTEQHQTTTPITHPLFGQQPAQQQLMMANPQQQQFVTPQHQQQFMTPQQQHTQFNTGLPNAPPPMNQPQNYNNGYGDNLNNPKKETKPVQPTPDEPIEKFPIPEEHIYLQVVLDELRNKCAEHANNPQLKRKLEDVSKKLEALYDMLRENMLSDNTLQVLHQMVQMIQIGDYAGGLGLHTALVSGPDFAQIANFMPGLKVLLLSASQLQVVLR</sequence>
<evidence type="ECO:0000256" key="10">
    <source>
        <dbReference type="SAM" id="MobiDB-lite"/>
    </source>
</evidence>
<dbReference type="PROSITE" id="PS50082">
    <property type="entry name" value="WD_REPEATS_2"/>
    <property type="match status" value="2"/>
</dbReference>
<dbReference type="Gene3D" id="1.25.40.1030">
    <property type="match status" value="1"/>
</dbReference>
<dbReference type="GO" id="GO:0007029">
    <property type="term" value="P:endoplasmic reticulum organization"/>
    <property type="evidence" value="ECO:0007669"/>
    <property type="project" value="TreeGrafter"/>
</dbReference>
<comment type="similarity">
    <text evidence="2">Belongs to the WD repeat SEC31 family.</text>
</comment>
<comment type="subcellular location">
    <subcellularLocation>
        <location evidence="1">Endoplasmic reticulum</location>
    </subcellularLocation>
</comment>
<evidence type="ECO:0000256" key="2">
    <source>
        <dbReference type="ARBA" id="ARBA00009358"/>
    </source>
</evidence>
<dbReference type="InterPro" id="IPR036322">
    <property type="entry name" value="WD40_repeat_dom_sf"/>
</dbReference>
<dbReference type="GO" id="GO:0005198">
    <property type="term" value="F:structural molecule activity"/>
    <property type="evidence" value="ECO:0007669"/>
    <property type="project" value="TreeGrafter"/>
</dbReference>
<dbReference type="InterPro" id="IPR001680">
    <property type="entry name" value="WD40_rpt"/>
</dbReference>
<evidence type="ECO:0000313" key="12">
    <source>
        <dbReference type="EMBL" id="NOV46483.1"/>
    </source>
</evidence>
<dbReference type="SUPFAM" id="SSF50978">
    <property type="entry name" value="WD40 repeat-like"/>
    <property type="match status" value="1"/>
</dbReference>
<dbReference type="InterPro" id="IPR015943">
    <property type="entry name" value="WD40/YVTN_repeat-like_dom_sf"/>
</dbReference>
<dbReference type="Pfam" id="PF00400">
    <property type="entry name" value="WD40"/>
    <property type="match status" value="1"/>
</dbReference>
<feature type="region of interest" description="Disordered" evidence="10">
    <location>
        <begin position="932"/>
        <end position="967"/>
    </location>
</feature>
<name>A0A6M2DJG2_XENCH</name>
<evidence type="ECO:0000259" key="11">
    <source>
        <dbReference type="Pfam" id="PF12931"/>
    </source>
</evidence>